<dbReference type="NCBIfam" id="NF001223">
    <property type="entry name" value="PRK00202.1-1"/>
    <property type="match status" value="1"/>
</dbReference>
<dbReference type="PANTHER" id="PTHR11078:SF3">
    <property type="entry name" value="ANTITERMINATION NUSB DOMAIN-CONTAINING PROTEIN"/>
    <property type="match status" value="1"/>
</dbReference>
<gene>
    <name evidence="6 8" type="primary">nusB</name>
    <name evidence="8" type="ORF">WDC_0334</name>
</gene>
<evidence type="ECO:0000313" key="9">
    <source>
        <dbReference type="Proteomes" id="UP000032279"/>
    </source>
</evidence>
<feature type="domain" description="NusB/RsmB/TIM44" evidence="7">
    <location>
        <begin position="7"/>
        <end position="134"/>
    </location>
</feature>
<dbReference type="GO" id="GO:0003723">
    <property type="term" value="F:RNA binding"/>
    <property type="evidence" value="ECO:0007669"/>
    <property type="project" value="UniProtKB-UniRule"/>
</dbReference>
<organism evidence="8 9">
    <name type="scientific">Paucilactobacillus wasatchensis</name>
    <dbReference type="NCBI Taxonomy" id="1335616"/>
    <lineage>
        <taxon>Bacteria</taxon>
        <taxon>Bacillati</taxon>
        <taxon>Bacillota</taxon>
        <taxon>Bacilli</taxon>
        <taxon>Lactobacillales</taxon>
        <taxon>Lactobacillaceae</taxon>
        <taxon>Paucilactobacillus</taxon>
    </lineage>
</organism>
<reference evidence="8 9" key="1">
    <citation type="submission" date="2013-08" db="EMBL/GenBank/DDBJ databases">
        <title>Lactobacillus wasatchii sp. WDC04, a late gas producing bacteria isolated from aged chedder cheese.</title>
        <authorList>
            <person name="Oberg C.J."/>
            <person name="Culumber M."/>
            <person name="McMahon D.J."/>
            <person name="Broadbent J.R."/>
            <person name="Oberg T.S."/>
            <person name="Ortaki F."/>
        </authorList>
    </citation>
    <scope>NUCLEOTIDE SEQUENCE [LARGE SCALE GENOMIC DNA]</scope>
    <source>
        <strain evidence="8 9">WDC04</strain>
    </source>
</reference>
<comment type="caution">
    <text evidence="8">The sequence shown here is derived from an EMBL/GenBank/DDBJ whole genome shotgun (WGS) entry which is preliminary data.</text>
</comment>
<evidence type="ECO:0000259" key="7">
    <source>
        <dbReference type="Pfam" id="PF01029"/>
    </source>
</evidence>
<dbReference type="InterPro" id="IPR035926">
    <property type="entry name" value="NusB-like_sf"/>
</dbReference>
<dbReference type="GO" id="GO:0005829">
    <property type="term" value="C:cytosol"/>
    <property type="evidence" value="ECO:0007669"/>
    <property type="project" value="TreeGrafter"/>
</dbReference>
<protein>
    <recommendedName>
        <fullName evidence="6">Transcription antitermination protein NusB</fullName>
    </recommendedName>
    <alternativeName>
        <fullName evidence="6">Antitermination factor NusB</fullName>
    </alternativeName>
</protein>
<keyword evidence="9" id="KW-1185">Reference proteome</keyword>
<proteinExistence type="inferred from homology"/>
<accession>A0A0D1ABU0</accession>
<evidence type="ECO:0000256" key="3">
    <source>
        <dbReference type="ARBA" id="ARBA00022884"/>
    </source>
</evidence>
<dbReference type="InterPro" id="IPR006027">
    <property type="entry name" value="NusB_RsmB_TIM44"/>
</dbReference>
<evidence type="ECO:0000256" key="1">
    <source>
        <dbReference type="ARBA" id="ARBA00005952"/>
    </source>
</evidence>
<evidence type="ECO:0000313" key="8">
    <source>
        <dbReference type="EMBL" id="KIS04131.1"/>
    </source>
</evidence>
<keyword evidence="4 6" id="KW-0805">Transcription regulation</keyword>
<dbReference type="GO" id="GO:0031564">
    <property type="term" value="P:transcription antitermination"/>
    <property type="evidence" value="ECO:0007669"/>
    <property type="project" value="UniProtKB-KW"/>
</dbReference>
<dbReference type="RefSeq" id="WP_044010062.1">
    <property type="nucleotide sequence ID" value="NZ_AWTT01000004.1"/>
</dbReference>
<evidence type="ECO:0000256" key="6">
    <source>
        <dbReference type="HAMAP-Rule" id="MF_00073"/>
    </source>
</evidence>
<dbReference type="OrthoDB" id="9811381at2"/>
<dbReference type="GO" id="GO:0006353">
    <property type="term" value="P:DNA-templated transcription termination"/>
    <property type="evidence" value="ECO:0007669"/>
    <property type="project" value="UniProtKB-UniRule"/>
</dbReference>
<dbReference type="PANTHER" id="PTHR11078">
    <property type="entry name" value="N UTILIZATION SUBSTANCE PROTEIN B-RELATED"/>
    <property type="match status" value="1"/>
</dbReference>
<dbReference type="EMBL" id="AWTT01000004">
    <property type="protein sequence ID" value="KIS04131.1"/>
    <property type="molecule type" value="Genomic_DNA"/>
</dbReference>
<evidence type="ECO:0000256" key="4">
    <source>
        <dbReference type="ARBA" id="ARBA00023015"/>
    </source>
</evidence>
<evidence type="ECO:0000256" key="2">
    <source>
        <dbReference type="ARBA" id="ARBA00022814"/>
    </source>
</evidence>
<sequence>MTLNRHRIRESAFQTLFALEANPSVDINSVYEEVLTDNETNGEVPVYLKLLVDGVVEHQEQLDQQITSLLAAKWRLSRLAKTDLVILRLALFELQYLDDVPTAVAINEALELTKTFSDETSRRFVNGILGSFEKTHKE</sequence>
<dbReference type="NCBIfam" id="TIGR01951">
    <property type="entry name" value="nusB"/>
    <property type="match status" value="1"/>
</dbReference>
<evidence type="ECO:0000256" key="5">
    <source>
        <dbReference type="ARBA" id="ARBA00023163"/>
    </source>
</evidence>
<dbReference type="Gene3D" id="1.10.940.10">
    <property type="entry name" value="NusB-like"/>
    <property type="match status" value="1"/>
</dbReference>
<name>A0A0D1ABU0_9LACO</name>
<dbReference type="Proteomes" id="UP000032279">
    <property type="component" value="Unassembled WGS sequence"/>
</dbReference>
<dbReference type="HAMAP" id="MF_00073">
    <property type="entry name" value="NusB"/>
    <property type="match status" value="1"/>
</dbReference>
<dbReference type="STRING" id="1335616.WDC_0334"/>
<keyword evidence="2 6" id="KW-0889">Transcription antitermination</keyword>
<dbReference type="Pfam" id="PF01029">
    <property type="entry name" value="NusB"/>
    <property type="match status" value="1"/>
</dbReference>
<dbReference type="InterPro" id="IPR011605">
    <property type="entry name" value="NusB_fam"/>
</dbReference>
<comment type="function">
    <text evidence="6">Involved in transcription antitermination. Required for transcription of ribosomal RNA (rRNA) genes. Binds specifically to the boxA antiterminator sequence of the ribosomal RNA (rrn) operons.</text>
</comment>
<comment type="similarity">
    <text evidence="1 6">Belongs to the NusB family.</text>
</comment>
<keyword evidence="3 6" id="KW-0694">RNA-binding</keyword>
<dbReference type="SUPFAM" id="SSF48013">
    <property type="entry name" value="NusB-like"/>
    <property type="match status" value="1"/>
</dbReference>
<dbReference type="PATRIC" id="fig|1335616.4.peg.334"/>
<keyword evidence="5 6" id="KW-0804">Transcription</keyword>
<dbReference type="AlphaFoldDB" id="A0A0D1ABU0"/>